<dbReference type="Pfam" id="PF00404">
    <property type="entry name" value="Dockerin_1"/>
    <property type="match status" value="1"/>
</dbReference>
<organism evidence="3 4">
    <name type="scientific">Sulfidibacter corallicola</name>
    <dbReference type="NCBI Taxonomy" id="2818388"/>
    <lineage>
        <taxon>Bacteria</taxon>
        <taxon>Pseudomonadati</taxon>
        <taxon>Acidobacteriota</taxon>
        <taxon>Holophagae</taxon>
        <taxon>Acanthopleuribacterales</taxon>
        <taxon>Acanthopleuribacteraceae</taxon>
        <taxon>Sulfidibacter</taxon>
    </lineage>
</organism>
<dbReference type="PROSITE" id="PS51766">
    <property type="entry name" value="DOCKERIN"/>
    <property type="match status" value="1"/>
</dbReference>
<dbReference type="EMBL" id="CP071793">
    <property type="protein sequence ID" value="QTD48729.1"/>
    <property type="molecule type" value="Genomic_DNA"/>
</dbReference>
<dbReference type="Proteomes" id="UP000663929">
    <property type="component" value="Chromosome"/>
</dbReference>
<dbReference type="InterPro" id="IPR036439">
    <property type="entry name" value="Dockerin_dom_sf"/>
</dbReference>
<dbReference type="InterPro" id="IPR018247">
    <property type="entry name" value="EF_Hand_1_Ca_BS"/>
</dbReference>
<evidence type="ECO:0000313" key="4">
    <source>
        <dbReference type="Proteomes" id="UP000663929"/>
    </source>
</evidence>
<feature type="domain" description="EF-hand" evidence="1">
    <location>
        <begin position="120"/>
        <end position="146"/>
    </location>
</feature>
<dbReference type="AlphaFoldDB" id="A0A8A4TF47"/>
<evidence type="ECO:0000259" key="2">
    <source>
        <dbReference type="PROSITE" id="PS51766"/>
    </source>
</evidence>
<dbReference type="InterPro" id="IPR002105">
    <property type="entry name" value="Dockerin_1_rpt"/>
</dbReference>
<protein>
    <submittedName>
        <fullName evidence="3">Dockerin type I repeat-containing protein</fullName>
    </submittedName>
</protein>
<dbReference type="InterPro" id="IPR016134">
    <property type="entry name" value="Dockerin_dom"/>
</dbReference>
<dbReference type="Gene3D" id="1.10.1330.10">
    <property type="entry name" value="Dockerin domain"/>
    <property type="match status" value="1"/>
</dbReference>
<gene>
    <name evidence="3" type="ORF">J3U87_24375</name>
</gene>
<dbReference type="KEGG" id="scor:J3U87_24375"/>
<sequence length="559" mass="58341">MTSLPWISPATKPKPNIPTLNTLAVLGFFVLSSVAAPSLLAQNNHLDAADGNPANAVWVDNDGRTGINTTQPEAQLDVRGGAYIQGGTGDANGDGLVNTVDILPFLRAVDGQIAVTPAEYARMDINGDGRLSWDDFGIMLELAFGRSREEAIRNVERGYGMKSKSTFYVHNDVKVGLGLEPNERLTVSGAMSLQMQSTSPNHTGSFGKLYVKNDGRLYYRHALNGSETSIGEGLWSQGSGSSLYYTAGNVAIGGTAPSNRLSVFGNANITGRLGIGLASPGTALDVDGTVRADEFCIGGDCVTEWAQGDITSIQTNSNSGIFVGGGDSGDVILAMDWDNTQKRVYQDCGEGYAIRAILWDGSVHCEPVGDGSGGGDPNWAETGNHVYNTNTGNVGIGTAAPQAKLDVNGRARVHTLELVGGADLAEPFHVTGETPVEPGFVVAIDPENAGQMRLTQTPYDRTVAGVISGANGIDTGLLLRQTGTVADGEWPVALTGRVYVKVDAAHGAVRPGDLLTTSPTPGYAMAVRDHALAQGAILGKAMTGLDQGKGTVLLLVGLQ</sequence>
<dbReference type="GO" id="GO:0005509">
    <property type="term" value="F:calcium ion binding"/>
    <property type="evidence" value="ECO:0007669"/>
    <property type="project" value="InterPro"/>
</dbReference>
<dbReference type="PROSITE" id="PS00018">
    <property type="entry name" value="EF_HAND_1"/>
    <property type="match status" value="2"/>
</dbReference>
<dbReference type="SUPFAM" id="SSF63446">
    <property type="entry name" value="Type I dockerin domain"/>
    <property type="match status" value="1"/>
</dbReference>
<dbReference type="InterPro" id="IPR002048">
    <property type="entry name" value="EF_hand_dom"/>
</dbReference>
<name>A0A8A4TF47_SULCO</name>
<keyword evidence="4" id="KW-1185">Reference proteome</keyword>
<feature type="domain" description="Dockerin" evidence="2">
    <location>
        <begin position="84"/>
        <end position="152"/>
    </location>
</feature>
<dbReference type="Gene3D" id="2.40.300.10">
    <property type="entry name" value="Head decoration protein D"/>
    <property type="match status" value="1"/>
</dbReference>
<dbReference type="GO" id="GO:0000272">
    <property type="term" value="P:polysaccharide catabolic process"/>
    <property type="evidence" value="ECO:0007669"/>
    <property type="project" value="InterPro"/>
</dbReference>
<dbReference type="GO" id="GO:0004553">
    <property type="term" value="F:hydrolase activity, hydrolyzing O-glycosyl compounds"/>
    <property type="evidence" value="ECO:0007669"/>
    <property type="project" value="InterPro"/>
</dbReference>
<dbReference type="PROSITE" id="PS50222">
    <property type="entry name" value="EF_HAND_2"/>
    <property type="match status" value="1"/>
</dbReference>
<reference evidence="3" key="1">
    <citation type="submission" date="2021-03" db="EMBL/GenBank/DDBJ databases">
        <title>Acanthopleuribacteraceae sp. M133.</title>
        <authorList>
            <person name="Wang G."/>
        </authorList>
    </citation>
    <scope>NUCLEOTIDE SEQUENCE</scope>
    <source>
        <strain evidence="3">M133</strain>
    </source>
</reference>
<dbReference type="RefSeq" id="WP_237378381.1">
    <property type="nucleotide sequence ID" value="NZ_CP071793.1"/>
</dbReference>
<accession>A0A8A4TF47</accession>
<evidence type="ECO:0000313" key="3">
    <source>
        <dbReference type="EMBL" id="QTD48729.1"/>
    </source>
</evidence>
<proteinExistence type="predicted"/>
<dbReference type="CDD" id="cd14256">
    <property type="entry name" value="Dockerin_I"/>
    <property type="match status" value="1"/>
</dbReference>
<evidence type="ECO:0000259" key="1">
    <source>
        <dbReference type="PROSITE" id="PS50222"/>
    </source>
</evidence>